<reference evidence="1 2" key="2">
    <citation type="submission" date="2018-11" db="EMBL/GenBank/DDBJ databases">
        <authorList>
            <consortium name="Pathogen Informatics"/>
        </authorList>
    </citation>
    <scope>NUCLEOTIDE SEQUENCE [LARGE SCALE GENOMIC DNA]</scope>
    <source>
        <strain evidence="1 2">Egypt</strain>
    </source>
</reference>
<protein>
    <submittedName>
        <fullName evidence="3">Ribosomal protein S9</fullName>
    </submittedName>
</protein>
<organism evidence="3">
    <name type="scientific">Echinostoma caproni</name>
    <dbReference type="NCBI Taxonomy" id="27848"/>
    <lineage>
        <taxon>Eukaryota</taxon>
        <taxon>Metazoa</taxon>
        <taxon>Spiralia</taxon>
        <taxon>Lophotrochozoa</taxon>
        <taxon>Platyhelminthes</taxon>
        <taxon>Trematoda</taxon>
        <taxon>Digenea</taxon>
        <taxon>Plagiorchiida</taxon>
        <taxon>Echinostomata</taxon>
        <taxon>Echinostomatoidea</taxon>
        <taxon>Echinostomatidae</taxon>
        <taxon>Echinostoma</taxon>
    </lineage>
</organism>
<gene>
    <name evidence="1" type="ORF">ECPE_LOCUS16656</name>
</gene>
<reference evidence="3" key="1">
    <citation type="submission" date="2016-06" db="UniProtKB">
        <authorList>
            <consortium name="WormBaseParasite"/>
        </authorList>
    </citation>
    <scope>IDENTIFICATION</scope>
</reference>
<evidence type="ECO:0000313" key="3">
    <source>
        <dbReference type="WBParaSite" id="ECPE_0001669901-mRNA-1"/>
    </source>
</evidence>
<accession>A0A183BBS1</accession>
<dbReference type="AlphaFoldDB" id="A0A183BBS1"/>
<dbReference type="Proteomes" id="UP000272942">
    <property type="component" value="Unassembled WGS sequence"/>
</dbReference>
<proteinExistence type="predicted"/>
<evidence type="ECO:0000313" key="1">
    <source>
        <dbReference type="EMBL" id="VDP93928.1"/>
    </source>
</evidence>
<dbReference type="EMBL" id="UZAN01065279">
    <property type="protein sequence ID" value="VDP93928.1"/>
    <property type="molecule type" value="Genomic_DNA"/>
</dbReference>
<name>A0A183BBS1_9TREM</name>
<sequence length="142" mass="16356">MAWRQCTRHRNEAVSLIRKGKRDFELKLASRAKREPKRCYSYAQARGPNKRMMGPLQLEGRTVTEDQEKVDAFCTYFSSVHLVDHDDLALPDLVPSSEEMENMYVSLEVVRRILAELNVNDVKIVGSASRQELQDDLRTATE</sequence>
<keyword evidence="2" id="KW-1185">Reference proteome</keyword>
<dbReference type="WBParaSite" id="ECPE_0001669901-mRNA-1">
    <property type="protein sequence ID" value="ECPE_0001669901-mRNA-1"/>
    <property type="gene ID" value="ECPE_0001669901"/>
</dbReference>
<evidence type="ECO:0000313" key="2">
    <source>
        <dbReference type="Proteomes" id="UP000272942"/>
    </source>
</evidence>